<dbReference type="InterPro" id="IPR054008">
    <property type="entry name" value="Csm6_6H"/>
</dbReference>
<dbReference type="Proteomes" id="UP000266178">
    <property type="component" value="Unassembled WGS sequence"/>
</dbReference>
<dbReference type="InterPro" id="IPR014082">
    <property type="entry name" value="CRISPR-assoc_prot_Cas02710"/>
</dbReference>
<dbReference type="OrthoDB" id="9770049at2"/>
<dbReference type="NCBIfam" id="TIGR02710">
    <property type="entry name" value="TIGR02710 family CRISPR-associated CARF protein"/>
    <property type="match status" value="1"/>
</dbReference>
<proteinExistence type="predicted"/>
<keyword evidence="3" id="KW-1185">Reference proteome</keyword>
<dbReference type="RefSeq" id="WP_119358088.1">
    <property type="nucleotide sequence ID" value="NZ_BJXM01000015.1"/>
</dbReference>
<reference evidence="2 3" key="1">
    <citation type="submission" date="2018-08" db="EMBL/GenBank/DDBJ databases">
        <title>Meiothermus granaticius genome AF-68 sequencing project.</title>
        <authorList>
            <person name="Da Costa M.S."/>
            <person name="Albuquerque L."/>
            <person name="Raposo P."/>
            <person name="Froufe H.J.C."/>
            <person name="Barroso C.S."/>
            <person name="Egas C."/>
        </authorList>
    </citation>
    <scope>NUCLEOTIDE SEQUENCE [LARGE SCALE GENOMIC DNA]</scope>
    <source>
        <strain evidence="2 3">AF-68</strain>
    </source>
</reference>
<protein>
    <submittedName>
        <fullName evidence="2">CRISPR-associated protein</fullName>
    </submittedName>
</protein>
<dbReference type="Gene3D" id="3.40.50.10770">
    <property type="entry name" value="Hypothetical protein VC1899 like domain (Restriction endonuclease-like)"/>
    <property type="match status" value="1"/>
</dbReference>
<evidence type="ECO:0000259" key="1">
    <source>
        <dbReference type="Pfam" id="PF22205"/>
    </source>
</evidence>
<sequence>MAAVEEPGFRVLILTVGQTREPLETALAEHTPNGVVFIASQSSQVTVAPLLQEYGSSLKHYTLLIEDPESLIESYQIGQRALAKALEWEARVVLADLTGGTKPMVAGVMLALSGQGVTFSYVGGERRDRLGRVESGYERVRLLEDPSVRYGLREWEGFRRAWNAGNFPAGLDFLQGLLARPLTHSEQRFYTHLTGITEGLVEWDRFQHREAQKKLARHLEPALAIAEAWGHGAKVRVLRALEKAYERLEQLLGEGNRPSFALLADLMANAQRRAEAGRYDDALARLYRAVELAAEADIHQRHGLVLRRPDTYPKSLAALQSRASSLRGLKETLALAFELDTQTGHTGTLSQRLYGDYSQRLQNFLERRHHSILAHGTKAVSPADYTALWNYLAEYGLEAAPAWPKW</sequence>
<feature type="domain" description="Csm6 6H" evidence="1">
    <location>
        <begin position="150"/>
        <end position="242"/>
    </location>
</feature>
<evidence type="ECO:0000313" key="2">
    <source>
        <dbReference type="EMBL" id="RIH91460.1"/>
    </source>
</evidence>
<dbReference type="EMBL" id="QWLB01000042">
    <property type="protein sequence ID" value="RIH91460.1"/>
    <property type="molecule type" value="Genomic_DNA"/>
</dbReference>
<dbReference type="AlphaFoldDB" id="A0A399F5W1"/>
<comment type="caution">
    <text evidence="2">The sequence shown here is derived from an EMBL/GenBank/DDBJ whole genome shotgun (WGS) entry which is preliminary data.</text>
</comment>
<accession>A0A399F5W1</accession>
<organism evidence="2 3">
    <name type="scientific">Meiothermus granaticius NBRC 107808</name>
    <dbReference type="NCBI Taxonomy" id="1227551"/>
    <lineage>
        <taxon>Bacteria</taxon>
        <taxon>Thermotogati</taxon>
        <taxon>Deinococcota</taxon>
        <taxon>Deinococci</taxon>
        <taxon>Thermales</taxon>
        <taxon>Thermaceae</taxon>
        <taxon>Meiothermus</taxon>
    </lineage>
</organism>
<name>A0A399F5W1_9DEIN</name>
<evidence type="ECO:0000313" key="3">
    <source>
        <dbReference type="Proteomes" id="UP000266178"/>
    </source>
</evidence>
<gene>
    <name evidence="2" type="ORF">Mgrana_02638</name>
</gene>
<dbReference type="Pfam" id="PF09670">
    <property type="entry name" value="Cas_Cas02710"/>
    <property type="match status" value="1"/>
</dbReference>
<dbReference type="Pfam" id="PF22205">
    <property type="entry name" value="Csm6_6H"/>
    <property type="match status" value="1"/>
</dbReference>